<protein>
    <submittedName>
        <fullName evidence="3">Pc-fam-4 protein, putative</fullName>
    </submittedName>
</protein>
<organism evidence="4">
    <name type="scientific">Perkinsus marinus (strain ATCC 50983 / TXsc)</name>
    <dbReference type="NCBI Taxonomy" id="423536"/>
    <lineage>
        <taxon>Eukaryota</taxon>
        <taxon>Sar</taxon>
        <taxon>Alveolata</taxon>
        <taxon>Perkinsozoa</taxon>
        <taxon>Perkinsea</taxon>
        <taxon>Perkinsida</taxon>
        <taxon>Perkinsidae</taxon>
        <taxon>Perkinsus</taxon>
    </lineage>
</organism>
<feature type="compositionally biased region" description="Polar residues" evidence="1">
    <location>
        <begin position="241"/>
        <end position="254"/>
    </location>
</feature>
<keyword evidence="4" id="KW-1185">Reference proteome</keyword>
<dbReference type="GeneID" id="9051393"/>
<feature type="chain" id="PRO_5012226462" evidence="2">
    <location>
        <begin position="16"/>
        <end position="490"/>
    </location>
</feature>
<sequence length="490" mass="53624">MFSSYLLFILPIALGWAPYAGNRVDGKLSTAAWGSLGAASPENPEILQPSDVEDASTETPTTEEVTEELGGKQPDSESEGKESEGKEGEGKGNLEESTVDGGGGENSDETEGEESKGKESEGEESAEGRESVEEIEGKESESEGKESDGEENLDETEEKATEERESVEESEGKESEGENVERGNEGEKKDIEVEESAKKSEGHRDEDAQHEDEDNESDEQAFISRHIPADHPPLEEEEVLSTPTVAQRYSNSPGNLHVERSLPIYDGETLPRLPSSTQGADFESSARAGGTWRSQNADEEEEEDIKWLPSPPEIPGFSEETTEEPPMTSAPVASNRTLRGIRPREMAPNSQSTAFNFRWSSGGTSHGVLPPVLLGQIGEAPKLIFTDPTIVERQESIEVKILADTMHVELHHHVGASIVGSDIAGRSVVIYFPTDSAAQEGFQLFTSRIRNVGRALTENENFLAVVRRRFIYNDDFQERSVVLYGQAKLR</sequence>
<feature type="compositionally biased region" description="Basic and acidic residues" evidence="1">
    <location>
        <begin position="74"/>
        <end position="94"/>
    </location>
</feature>
<dbReference type="InParanoid" id="C5LK21"/>
<evidence type="ECO:0000256" key="2">
    <source>
        <dbReference type="SAM" id="SignalP"/>
    </source>
</evidence>
<gene>
    <name evidence="3" type="ORF">Pmar_PMAR000902</name>
</gene>
<keyword evidence="2" id="KW-0732">Signal</keyword>
<feature type="compositionally biased region" description="Acidic residues" evidence="1">
    <location>
        <begin position="208"/>
        <end position="219"/>
    </location>
</feature>
<dbReference type="RefSeq" id="XP_002771094.1">
    <property type="nucleotide sequence ID" value="XM_002771048.1"/>
</dbReference>
<evidence type="ECO:0000313" key="3">
    <source>
        <dbReference type="EMBL" id="EER02910.1"/>
    </source>
</evidence>
<dbReference type="OMA" id="TMHVELH"/>
<reference evidence="3 4" key="1">
    <citation type="submission" date="2008-07" db="EMBL/GenBank/DDBJ databases">
        <authorList>
            <person name="El-Sayed N."/>
            <person name="Caler E."/>
            <person name="Inman J."/>
            <person name="Amedeo P."/>
            <person name="Hass B."/>
            <person name="Wortman J."/>
        </authorList>
    </citation>
    <scope>NUCLEOTIDE SEQUENCE [LARGE SCALE GENOMIC DNA]</scope>
    <source>
        <strain evidence="4">ATCC 50983 / TXsc</strain>
    </source>
</reference>
<evidence type="ECO:0000256" key="1">
    <source>
        <dbReference type="SAM" id="MobiDB-lite"/>
    </source>
</evidence>
<dbReference type="Proteomes" id="UP000007800">
    <property type="component" value="Unassembled WGS sequence"/>
</dbReference>
<accession>C5LK21</accession>
<dbReference type="EMBL" id="GG682711">
    <property type="protein sequence ID" value="EER02910.1"/>
    <property type="molecule type" value="Genomic_DNA"/>
</dbReference>
<proteinExistence type="predicted"/>
<dbReference type="AlphaFoldDB" id="C5LK21"/>
<evidence type="ECO:0000313" key="4">
    <source>
        <dbReference type="Proteomes" id="UP000007800"/>
    </source>
</evidence>
<feature type="region of interest" description="Disordered" evidence="1">
    <location>
        <begin position="35"/>
        <end position="332"/>
    </location>
</feature>
<dbReference type="OrthoDB" id="10661344at2759"/>
<name>C5LK21_PERM5</name>
<feature type="compositionally biased region" description="Basic and acidic residues" evidence="1">
    <location>
        <begin position="113"/>
        <end position="147"/>
    </location>
</feature>
<feature type="compositionally biased region" description="Acidic residues" evidence="1">
    <location>
        <begin position="148"/>
        <end position="157"/>
    </location>
</feature>
<feature type="signal peptide" evidence="2">
    <location>
        <begin position="1"/>
        <end position="15"/>
    </location>
</feature>
<feature type="compositionally biased region" description="Basic and acidic residues" evidence="1">
    <location>
        <begin position="170"/>
        <end position="207"/>
    </location>
</feature>